<proteinExistence type="predicted"/>
<protein>
    <submittedName>
        <fullName evidence="2">Uncharacterized protein</fullName>
    </submittedName>
</protein>
<organism evidence="2 3">
    <name type="scientific">Vibrio parahaemolyticus</name>
    <dbReference type="NCBI Taxonomy" id="670"/>
    <lineage>
        <taxon>Bacteria</taxon>
        <taxon>Pseudomonadati</taxon>
        <taxon>Pseudomonadota</taxon>
        <taxon>Gammaproteobacteria</taxon>
        <taxon>Vibrionales</taxon>
        <taxon>Vibrionaceae</taxon>
        <taxon>Vibrio</taxon>
    </lineage>
</organism>
<feature type="region of interest" description="Disordered" evidence="1">
    <location>
        <begin position="147"/>
        <end position="167"/>
    </location>
</feature>
<reference evidence="2" key="1">
    <citation type="submission" date="2022-12" db="EMBL/GenBank/DDBJ databases">
        <title>Vibrio parahaemolyticus become highly virulent by producing novel Tc toxins.</title>
        <authorList>
            <person name="Yang F."/>
            <person name="You Y."/>
            <person name="Lai Q."/>
            <person name="Xu L."/>
            <person name="Li F."/>
        </authorList>
    </citation>
    <scope>NUCLEOTIDE SEQUENCE</scope>
    <source>
        <strain evidence="2">Vp-HL-202005</strain>
        <plasmid evidence="2">pHLA</plasmid>
    </source>
</reference>
<dbReference type="EMBL" id="CP114196">
    <property type="protein sequence ID" value="WAT93805.1"/>
    <property type="molecule type" value="Genomic_DNA"/>
</dbReference>
<sequence length="226" mass="25371">MKISNWPSLIKWIISVGPKSASTSQQYITSLQSRDRDAWRKRVSKFSPKCTFAGVISDAMHEKRGGLVIGIETKCEGKINLLIPKNKCNEMDLAKSILSNASIVSITFTPYIHFEYGLIGLVESISSLCHNTENQISIKPKQLPKNATSTNTTITQSVPRSTNSWNSSSDEQLMNYLSQDIGLRQIALQMNVTPKFITNRMLQLSIIDIDQFAEIKRQLLDLGCFQ</sequence>
<dbReference type="Proteomes" id="UP001156560">
    <property type="component" value="Plasmid pHLA"/>
</dbReference>
<accession>A0AA47L9X7</accession>
<geneLocation type="plasmid" evidence="2 3">
    <name>pHLA</name>
</geneLocation>
<evidence type="ECO:0000313" key="2">
    <source>
        <dbReference type="EMBL" id="WAT93805.1"/>
    </source>
</evidence>
<dbReference type="RefSeq" id="WP_025633958.1">
    <property type="nucleotide sequence ID" value="NZ_CP114196.1"/>
</dbReference>
<keyword evidence="2" id="KW-0614">Plasmid</keyword>
<evidence type="ECO:0000256" key="1">
    <source>
        <dbReference type="SAM" id="MobiDB-lite"/>
    </source>
</evidence>
<name>A0AA47L9X7_VIBPH</name>
<dbReference type="AlphaFoldDB" id="A0AA47L9X7"/>
<evidence type="ECO:0000313" key="3">
    <source>
        <dbReference type="Proteomes" id="UP001156560"/>
    </source>
</evidence>
<gene>
    <name evidence="2" type="ORF">O1Q84_26135</name>
</gene>